<feature type="disulfide bond" evidence="15">
    <location>
        <begin position="204"/>
        <end position="214"/>
    </location>
</feature>
<organism evidence="17 18">
    <name type="scientific">Laticauda laticaudata</name>
    <name type="common">Blue-ringed sea krait</name>
    <name type="synonym">Blue-lipped sea krait</name>
    <dbReference type="NCBI Taxonomy" id="8630"/>
    <lineage>
        <taxon>Eukaryota</taxon>
        <taxon>Metazoa</taxon>
        <taxon>Chordata</taxon>
        <taxon>Craniata</taxon>
        <taxon>Vertebrata</taxon>
        <taxon>Euteleostomi</taxon>
        <taxon>Lepidosauria</taxon>
        <taxon>Squamata</taxon>
        <taxon>Bifurcata</taxon>
        <taxon>Unidentata</taxon>
        <taxon>Episquamata</taxon>
        <taxon>Toxicofera</taxon>
        <taxon>Serpentes</taxon>
        <taxon>Colubroidea</taxon>
        <taxon>Elapidae</taxon>
        <taxon>Laticaudinae</taxon>
        <taxon>Laticauda</taxon>
    </lineage>
</organism>
<dbReference type="GO" id="GO:0070588">
    <property type="term" value="P:calcium ion transmembrane transport"/>
    <property type="evidence" value="ECO:0007669"/>
    <property type="project" value="TreeGrafter"/>
</dbReference>
<evidence type="ECO:0000256" key="9">
    <source>
        <dbReference type="ARBA" id="ARBA00023157"/>
    </source>
</evidence>
<keyword evidence="18" id="KW-1185">Reference proteome</keyword>
<evidence type="ECO:0000256" key="11">
    <source>
        <dbReference type="ARBA" id="ARBA00023286"/>
    </source>
</evidence>
<accession>A0A8C5S2R3</accession>
<keyword evidence="12 16" id="KW-0407">Ion channel</keyword>
<dbReference type="PIRSF" id="PIRSF005713">
    <property type="entry name" value="P2X_purinoceptor"/>
    <property type="match status" value="1"/>
</dbReference>
<evidence type="ECO:0000256" key="12">
    <source>
        <dbReference type="ARBA" id="ARBA00023303"/>
    </source>
</evidence>
<dbReference type="PROSITE" id="PS01212">
    <property type="entry name" value="P2X_RECEPTOR"/>
    <property type="match status" value="1"/>
</dbReference>
<dbReference type="FunFam" id="2.60.490.10:FF:000001">
    <property type="entry name" value="P2X purinoceptor"/>
    <property type="match status" value="1"/>
</dbReference>
<comment type="catalytic activity">
    <reaction evidence="13">
        <text>Ca(2+)(in) = Ca(2+)(out)</text>
        <dbReference type="Rhea" id="RHEA:29671"/>
        <dbReference type="ChEBI" id="CHEBI:29108"/>
    </reaction>
</comment>
<keyword evidence="7 16" id="KW-0406">Ion transport</keyword>
<dbReference type="Gene3D" id="2.60.490.10">
    <property type="entry name" value="atp-gated p2x4 ion channel domain"/>
    <property type="match status" value="1"/>
</dbReference>
<dbReference type="AlphaFoldDB" id="A0A8C5S2R3"/>
<feature type="binding site" evidence="14">
    <location>
        <position position="297"/>
    </location>
    <ligand>
        <name>ATP</name>
        <dbReference type="ChEBI" id="CHEBI:30616"/>
        <note>ligand shared between two neighboring subunits of the homotrimer</note>
    </ligand>
</feature>
<dbReference type="GO" id="GO:0001614">
    <property type="term" value="F:purinergic nucleotide receptor activity"/>
    <property type="evidence" value="ECO:0007669"/>
    <property type="project" value="InterPro"/>
</dbReference>
<feature type="transmembrane region" description="Helical" evidence="16">
    <location>
        <begin position="30"/>
        <end position="48"/>
    </location>
</feature>
<dbReference type="PANTHER" id="PTHR10125:SF4">
    <property type="entry name" value="P2X PURINOCEPTOR 2"/>
    <property type="match status" value="1"/>
</dbReference>
<dbReference type="GO" id="GO:0004931">
    <property type="term" value="F:extracellularly ATP-gated monoatomic cation channel activity"/>
    <property type="evidence" value="ECO:0007669"/>
    <property type="project" value="InterPro"/>
</dbReference>
<evidence type="ECO:0000313" key="18">
    <source>
        <dbReference type="Proteomes" id="UP000694406"/>
    </source>
</evidence>
<evidence type="ECO:0000256" key="3">
    <source>
        <dbReference type="ARBA" id="ARBA00022448"/>
    </source>
</evidence>
<dbReference type="GO" id="GO:0005524">
    <property type="term" value="F:ATP binding"/>
    <property type="evidence" value="ECO:0007669"/>
    <property type="project" value="UniProtKB-KW"/>
</dbReference>
<dbReference type="PANTHER" id="PTHR10125">
    <property type="entry name" value="P2X PURINOCEPTOR"/>
    <property type="match status" value="1"/>
</dbReference>
<feature type="binding site" evidence="14">
    <location>
        <position position="174"/>
    </location>
    <ligand>
        <name>ATP</name>
        <dbReference type="ChEBI" id="CHEBI:30616"/>
        <note>ligand shared between two neighboring subunits of the homotrimer</note>
    </ligand>
</feature>
<proteinExistence type="inferred from homology"/>
<evidence type="ECO:0000313" key="17">
    <source>
        <dbReference type="Ensembl" id="ENSLLTP00000009865.1"/>
    </source>
</evidence>
<dbReference type="GO" id="GO:0005886">
    <property type="term" value="C:plasma membrane"/>
    <property type="evidence" value="ECO:0007669"/>
    <property type="project" value="UniProtKB-SubCell"/>
</dbReference>
<keyword evidence="11" id="KW-1071">Ligand-gated ion channel</keyword>
<dbReference type="GO" id="GO:0043235">
    <property type="term" value="C:receptor complex"/>
    <property type="evidence" value="ECO:0007669"/>
    <property type="project" value="TreeGrafter"/>
</dbReference>
<evidence type="ECO:0000256" key="5">
    <source>
        <dbReference type="ARBA" id="ARBA00022692"/>
    </source>
</evidence>
<evidence type="ECO:0000256" key="1">
    <source>
        <dbReference type="ARBA" id="ARBA00004651"/>
    </source>
</evidence>
<dbReference type="Ensembl" id="ENSLLTT00000010235.1">
    <property type="protein sequence ID" value="ENSLLTP00000009865.1"/>
    <property type="gene ID" value="ENSLLTG00000007235.1"/>
</dbReference>
<feature type="disulfide bond" evidence="15">
    <location>
        <begin position="129"/>
        <end position="150"/>
    </location>
</feature>
<feature type="transmembrane region" description="Helical" evidence="16">
    <location>
        <begin position="323"/>
        <end position="345"/>
    </location>
</feature>
<feature type="disulfide bond" evidence="15">
    <location>
        <begin position="248"/>
        <end position="257"/>
    </location>
</feature>
<keyword evidence="8 16" id="KW-0472">Membrane</keyword>
<dbReference type="GeneTree" id="ENSGT01020000230351"/>
<evidence type="ECO:0000256" key="2">
    <source>
        <dbReference type="ARBA" id="ARBA00009848"/>
    </source>
</evidence>
<keyword evidence="5 16" id="KW-0812">Transmembrane</keyword>
<keyword evidence="4" id="KW-1003">Cell membrane</keyword>
<evidence type="ECO:0000256" key="8">
    <source>
        <dbReference type="ARBA" id="ARBA00023136"/>
    </source>
</evidence>
<keyword evidence="16" id="KW-0675">Receptor</keyword>
<feature type="disulfide bond" evidence="15">
    <location>
        <begin position="112"/>
        <end position="156"/>
    </location>
</feature>
<evidence type="ECO:0000256" key="7">
    <source>
        <dbReference type="ARBA" id="ARBA00023065"/>
    </source>
</evidence>
<feature type="binding site" evidence="14">
    <location>
        <begin position="68"/>
        <end position="70"/>
    </location>
    <ligand>
        <name>ATP</name>
        <dbReference type="ChEBI" id="CHEBI:30616"/>
        <note>ligand shared between two neighboring subunits of the homotrimer</note>
    </ligand>
</feature>
<evidence type="ECO:0000256" key="4">
    <source>
        <dbReference type="ARBA" id="ARBA00022475"/>
    </source>
</evidence>
<keyword evidence="14" id="KW-0067">ATP-binding</keyword>
<dbReference type="Gene3D" id="1.10.287.940">
    <property type="entry name" value="atp-gated p2x4 ion channel"/>
    <property type="match status" value="1"/>
</dbReference>
<evidence type="ECO:0000256" key="10">
    <source>
        <dbReference type="ARBA" id="ARBA00023180"/>
    </source>
</evidence>
<feature type="binding site" evidence="14">
    <location>
        <begin position="278"/>
        <end position="280"/>
    </location>
    <ligand>
        <name>ATP</name>
        <dbReference type="ChEBI" id="CHEBI:30616"/>
        <note>ligand shared between two neighboring subunits of the homotrimer</note>
    </ligand>
</feature>
<dbReference type="InterPro" id="IPR003045">
    <property type="entry name" value="P2X2_purnocptor"/>
</dbReference>
<evidence type="ECO:0000256" key="14">
    <source>
        <dbReference type="PIRSR" id="PIRSR005713-1"/>
    </source>
</evidence>
<comment type="similarity">
    <text evidence="2 16">Belongs to the P2X receptor family.</text>
</comment>
<keyword evidence="10" id="KW-0325">Glycoprotein</keyword>
<name>A0A8C5S2R3_LATLA</name>
<gene>
    <name evidence="17" type="primary">P2RX2</name>
</gene>
<reference evidence="17" key="1">
    <citation type="submission" date="2025-08" db="UniProtKB">
        <authorList>
            <consortium name="Ensembl"/>
        </authorList>
    </citation>
    <scope>IDENTIFICATION</scope>
</reference>
<dbReference type="GO" id="GO:0098794">
    <property type="term" value="C:postsynapse"/>
    <property type="evidence" value="ECO:0007669"/>
    <property type="project" value="GOC"/>
</dbReference>
<dbReference type="Proteomes" id="UP000694406">
    <property type="component" value="Unplaced"/>
</dbReference>
<dbReference type="PRINTS" id="PR01309">
    <property type="entry name" value="P2X2RECEPTOR"/>
</dbReference>
<evidence type="ECO:0000256" key="15">
    <source>
        <dbReference type="PIRSR" id="PIRSR005713-2"/>
    </source>
</evidence>
<evidence type="ECO:0000256" key="13">
    <source>
        <dbReference type="ARBA" id="ARBA00036634"/>
    </source>
</evidence>
<dbReference type="InterPro" id="IPR027309">
    <property type="entry name" value="P2X_extracellular_dom_sf"/>
</dbReference>
<comment type="subcellular location">
    <subcellularLocation>
        <location evidence="1">Cell membrane</location>
        <topology evidence="1">Multi-pass membrane protein</topology>
    </subcellularLocation>
    <subcellularLocation>
        <location evidence="16">Membrane</location>
        <topology evidence="16">Multi-pass membrane protein</topology>
    </subcellularLocation>
</comment>
<dbReference type="Pfam" id="PF00864">
    <property type="entry name" value="P2X_receptor"/>
    <property type="match status" value="1"/>
</dbReference>
<dbReference type="InterPro" id="IPR059116">
    <property type="entry name" value="P2X_receptor"/>
</dbReference>
<evidence type="ECO:0000256" key="6">
    <source>
        <dbReference type="ARBA" id="ARBA00022989"/>
    </source>
</evidence>
<keyword evidence="9 15" id="KW-1015">Disulfide bond</keyword>
<dbReference type="NCBIfam" id="TIGR00863">
    <property type="entry name" value="P2X"/>
    <property type="match status" value="1"/>
</dbReference>
<keyword evidence="14" id="KW-0547">Nucleotide-binding</keyword>
<reference evidence="17" key="2">
    <citation type="submission" date="2025-09" db="UniProtKB">
        <authorList>
            <consortium name="Ensembl"/>
        </authorList>
    </citation>
    <scope>IDENTIFICATION</scope>
</reference>
<keyword evidence="3 16" id="KW-0813">Transport</keyword>
<dbReference type="PRINTS" id="PR01307">
    <property type="entry name" value="P2XRECEPTOR"/>
</dbReference>
<comment type="function">
    <text evidence="16">Receptor for ATP that acts as a ligand-gated ion channel.</text>
</comment>
<keyword evidence="6 16" id="KW-1133">Transmembrane helix</keyword>
<dbReference type="InterPro" id="IPR001429">
    <property type="entry name" value="P2X_purnocptor"/>
</dbReference>
<dbReference type="InterPro" id="IPR053792">
    <property type="entry name" value="P2X_RECEPTOR_CS"/>
</dbReference>
<dbReference type="GO" id="GO:0033198">
    <property type="term" value="P:response to ATP"/>
    <property type="evidence" value="ECO:0007669"/>
    <property type="project" value="InterPro"/>
</dbReference>
<protein>
    <recommendedName>
        <fullName evidence="16">P2X purinoceptor</fullName>
    </recommendedName>
</protein>
<evidence type="ECO:0000256" key="16">
    <source>
        <dbReference type="RuleBase" id="RU000681"/>
    </source>
</evidence>
<sequence>DVMGFGKVWRDFCSYETPKVIVVKNPNLGIIYRLVQLLILVYFIWYVFSNQKGYQECESGPESSVITKVKGVTFSQHKVWDVEEYVKPPEGGSVFSIITRVEVTPSQTQMTCPEHKSRDKGEICSFCRCCCSAGMKTGHCVPYNFTKKTCQVMAWCPVENGATFSLAAMAPEFTILIKNNIHFPRFHFSKENIKDKSDGYLGNCTFNETTDLYCPIFKLGFIVEQAGEDFSKLAQKGGVIGVIINWNCNLDLPDSECNPRYSFRRLDPKWTQVSSGYNYRFAKYYQHGGRSTRTLFKAYGIRIDVLVHGQAGKFSLIPTIINLATALTSIGVVSFLCDWILLTFMNKNKVYSTRKFDQVW</sequence>